<dbReference type="GO" id="GO:0003676">
    <property type="term" value="F:nucleic acid binding"/>
    <property type="evidence" value="ECO:0007669"/>
    <property type="project" value="InterPro"/>
</dbReference>
<keyword evidence="2" id="KW-1185">Reference proteome</keyword>
<dbReference type="Pfam" id="PF01359">
    <property type="entry name" value="Transposase_1"/>
    <property type="match status" value="1"/>
</dbReference>
<reference evidence="1 2" key="1">
    <citation type="journal article" date="2019" name="Sci. Rep.">
        <title>Orb-weaving spider Araneus ventricosus genome elucidates the spidroin gene catalogue.</title>
        <authorList>
            <person name="Kono N."/>
            <person name="Nakamura H."/>
            <person name="Ohtoshi R."/>
            <person name="Moran D.A.P."/>
            <person name="Shinohara A."/>
            <person name="Yoshida Y."/>
            <person name="Fujiwara M."/>
            <person name="Mori M."/>
            <person name="Tomita M."/>
            <person name="Arakawa K."/>
        </authorList>
    </citation>
    <scope>NUCLEOTIDE SEQUENCE [LARGE SCALE GENOMIC DNA]</scope>
</reference>
<evidence type="ECO:0008006" key="3">
    <source>
        <dbReference type="Google" id="ProtNLM"/>
    </source>
</evidence>
<dbReference type="PANTHER" id="PTHR46060">
    <property type="entry name" value="MARINER MOS1 TRANSPOSASE-LIKE PROTEIN"/>
    <property type="match status" value="1"/>
</dbReference>
<dbReference type="Proteomes" id="UP000499080">
    <property type="component" value="Unassembled WGS sequence"/>
</dbReference>
<dbReference type="Gene3D" id="3.30.420.10">
    <property type="entry name" value="Ribonuclease H-like superfamily/Ribonuclease H"/>
    <property type="match status" value="1"/>
</dbReference>
<dbReference type="PANTHER" id="PTHR46060:SF1">
    <property type="entry name" value="MARINER MOS1 TRANSPOSASE-LIKE PROTEIN"/>
    <property type="match status" value="1"/>
</dbReference>
<dbReference type="EMBL" id="BGPR01000282">
    <property type="protein sequence ID" value="GBM10230.1"/>
    <property type="molecule type" value="Genomic_DNA"/>
</dbReference>
<evidence type="ECO:0000313" key="2">
    <source>
        <dbReference type="Proteomes" id="UP000499080"/>
    </source>
</evidence>
<dbReference type="OrthoDB" id="6434373at2759"/>
<proteinExistence type="predicted"/>
<comment type="caution">
    <text evidence="1">The sequence shown here is derived from an EMBL/GenBank/DDBJ whole genome shotgun (WGS) entry which is preliminary data.</text>
</comment>
<dbReference type="InterPro" id="IPR052709">
    <property type="entry name" value="Transposase-MT_Hybrid"/>
</dbReference>
<dbReference type="InterPro" id="IPR001888">
    <property type="entry name" value="Transposase_1"/>
</dbReference>
<dbReference type="AlphaFoldDB" id="A0A4Y2D0K1"/>
<accession>A0A4Y2D0K1</accession>
<organism evidence="1 2">
    <name type="scientific">Araneus ventricosus</name>
    <name type="common">Orbweaver spider</name>
    <name type="synonym">Epeira ventricosa</name>
    <dbReference type="NCBI Taxonomy" id="182803"/>
    <lineage>
        <taxon>Eukaryota</taxon>
        <taxon>Metazoa</taxon>
        <taxon>Ecdysozoa</taxon>
        <taxon>Arthropoda</taxon>
        <taxon>Chelicerata</taxon>
        <taxon>Arachnida</taxon>
        <taxon>Araneae</taxon>
        <taxon>Araneomorphae</taxon>
        <taxon>Entelegynae</taxon>
        <taxon>Araneoidea</taxon>
        <taxon>Araneidae</taxon>
        <taxon>Araneus</taxon>
    </lineage>
</organism>
<dbReference type="InterPro" id="IPR036397">
    <property type="entry name" value="RNaseH_sf"/>
</dbReference>
<name>A0A4Y2D0K1_ARAVE</name>
<gene>
    <name evidence="1" type="ORF">AVEN_177497_1</name>
</gene>
<sequence>MSRLGCKTSPNKKVLLCTRRDCCGIIYKEYLKSGQTTNSAIYSNMLIKVRDAILEKRRNEFRRKVTLFHQDNSRPHVSTMTGWTLYKLDWDFMQHPPYTPYMDLSRLSVFTSAASS</sequence>
<protein>
    <recommendedName>
        <fullName evidence="3">Mariner Mos1 transposase</fullName>
    </recommendedName>
</protein>
<evidence type="ECO:0000313" key="1">
    <source>
        <dbReference type="EMBL" id="GBM10230.1"/>
    </source>
</evidence>